<sequence>MRNLAHRAGRLAIVPVLAGATMFGVATPAVAAPPAPQPEPGVSKDCSESVGDGIIVCLVVEKPDPETTLVSAAVESAFGDLKGAIVVLEACDSERCSVQEVATGENTAEVRTKPQEWGRGTGYYRANASMVGHRNDLHSGVVHPGS</sequence>
<dbReference type="AlphaFoldDB" id="A0A543FQN9"/>
<protein>
    <recommendedName>
        <fullName evidence="4">Subtilisin inhibitor-like</fullName>
    </recommendedName>
</protein>
<organism evidence="2 3">
    <name type="scientific">Pseudonocardia cypriaca</name>
    <dbReference type="NCBI Taxonomy" id="882449"/>
    <lineage>
        <taxon>Bacteria</taxon>
        <taxon>Bacillati</taxon>
        <taxon>Actinomycetota</taxon>
        <taxon>Actinomycetes</taxon>
        <taxon>Pseudonocardiales</taxon>
        <taxon>Pseudonocardiaceae</taxon>
        <taxon>Pseudonocardia</taxon>
    </lineage>
</organism>
<dbReference type="RefSeq" id="WP_142107403.1">
    <property type="nucleotide sequence ID" value="NZ_VFPH01000003.1"/>
</dbReference>
<name>A0A543FQN9_9PSEU</name>
<comment type="caution">
    <text evidence="2">The sequence shown here is derived from an EMBL/GenBank/DDBJ whole genome shotgun (WGS) entry which is preliminary data.</text>
</comment>
<keyword evidence="1" id="KW-0732">Signal</keyword>
<dbReference type="OrthoDB" id="9958165at2"/>
<evidence type="ECO:0000313" key="2">
    <source>
        <dbReference type="EMBL" id="TQM36153.1"/>
    </source>
</evidence>
<gene>
    <name evidence="2" type="ORF">FB388_7607</name>
</gene>
<evidence type="ECO:0000313" key="3">
    <source>
        <dbReference type="Proteomes" id="UP000319818"/>
    </source>
</evidence>
<evidence type="ECO:0008006" key="4">
    <source>
        <dbReference type="Google" id="ProtNLM"/>
    </source>
</evidence>
<keyword evidence="3" id="KW-1185">Reference proteome</keyword>
<feature type="signal peptide" evidence="1">
    <location>
        <begin position="1"/>
        <end position="31"/>
    </location>
</feature>
<proteinExistence type="predicted"/>
<evidence type="ECO:0000256" key="1">
    <source>
        <dbReference type="SAM" id="SignalP"/>
    </source>
</evidence>
<reference evidence="2 3" key="1">
    <citation type="submission" date="2019-06" db="EMBL/GenBank/DDBJ databases">
        <title>Sequencing the genomes of 1000 actinobacteria strains.</title>
        <authorList>
            <person name="Klenk H.-P."/>
        </authorList>
    </citation>
    <scope>NUCLEOTIDE SEQUENCE [LARGE SCALE GENOMIC DNA]</scope>
    <source>
        <strain evidence="2 3">DSM 45511</strain>
    </source>
</reference>
<feature type="chain" id="PRO_5021976724" description="Subtilisin inhibitor-like" evidence="1">
    <location>
        <begin position="32"/>
        <end position="146"/>
    </location>
</feature>
<accession>A0A543FQN9</accession>
<dbReference type="Proteomes" id="UP000319818">
    <property type="component" value="Unassembled WGS sequence"/>
</dbReference>
<dbReference type="EMBL" id="VFPH01000003">
    <property type="protein sequence ID" value="TQM36153.1"/>
    <property type="molecule type" value="Genomic_DNA"/>
</dbReference>